<proteinExistence type="predicted"/>
<name>X1RFH4_9ZZZZ</name>
<dbReference type="AlphaFoldDB" id="X1RFH4"/>
<evidence type="ECO:0000313" key="1">
    <source>
        <dbReference type="EMBL" id="GAI79363.1"/>
    </source>
</evidence>
<dbReference type="EMBL" id="BARW01012009">
    <property type="protein sequence ID" value="GAI79363.1"/>
    <property type="molecule type" value="Genomic_DNA"/>
</dbReference>
<sequence length="54" mass="5985">QMTFHKEGDASSTAEKDLELAFNHKKQVGSDYGVAEYLKAEGYLSVSDFNIVKS</sequence>
<feature type="non-terminal residue" evidence="1">
    <location>
        <position position="1"/>
    </location>
</feature>
<organism evidence="1">
    <name type="scientific">marine sediment metagenome</name>
    <dbReference type="NCBI Taxonomy" id="412755"/>
    <lineage>
        <taxon>unclassified sequences</taxon>
        <taxon>metagenomes</taxon>
        <taxon>ecological metagenomes</taxon>
    </lineage>
</organism>
<gene>
    <name evidence="1" type="ORF">S12H4_22864</name>
</gene>
<accession>X1RFH4</accession>
<comment type="caution">
    <text evidence="1">The sequence shown here is derived from an EMBL/GenBank/DDBJ whole genome shotgun (WGS) entry which is preliminary data.</text>
</comment>
<reference evidence="1" key="1">
    <citation type="journal article" date="2014" name="Front. Microbiol.">
        <title>High frequency of phylogenetically diverse reductive dehalogenase-homologous genes in deep subseafloor sedimentary metagenomes.</title>
        <authorList>
            <person name="Kawai M."/>
            <person name="Futagami T."/>
            <person name="Toyoda A."/>
            <person name="Takaki Y."/>
            <person name="Nishi S."/>
            <person name="Hori S."/>
            <person name="Arai W."/>
            <person name="Tsubouchi T."/>
            <person name="Morono Y."/>
            <person name="Uchiyama I."/>
            <person name="Ito T."/>
            <person name="Fujiyama A."/>
            <person name="Inagaki F."/>
            <person name="Takami H."/>
        </authorList>
    </citation>
    <scope>NUCLEOTIDE SEQUENCE</scope>
    <source>
        <strain evidence="1">Expedition CK06-06</strain>
    </source>
</reference>
<protein>
    <submittedName>
        <fullName evidence="1">Uncharacterized protein</fullName>
    </submittedName>
</protein>